<dbReference type="AlphaFoldDB" id="A0A453NVS9"/>
<evidence type="ECO:0000256" key="4">
    <source>
        <dbReference type="ARBA" id="ARBA00022528"/>
    </source>
</evidence>
<reference evidence="7" key="1">
    <citation type="journal article" date="2014" name="Science">
        <title>Ancient hybridizations among the ancestral genomes of bread wheat.</title>
        <authorList>
            <consortium name="International Wheat Genome Sequencing Consortium,"/>
            <person name="Marcussen T."/>
            <person name="Sandve S.R."/>
            <person name="Heier L."/>
            <person name="Spannagl M."/>
            <person name="Pfeifer M."/>
            <person name="Jakobsen K.S."/>
            <person name="Wulff B.B."/>
            <person name="Steuernagel B."/>
            <person name="Mayer K.F."/>
            <person name="Olsen O.A."/>
        </authorList>
    </citation>
    <scope>NUCLEOTIDE SEQUENCE [LARGE SCALE GENOMIC DNA]</scope>
    <source>
        <strain evidence="7">cv. AL8/78</strain>
    </source>
</reference>
<evidence type="ECO:0000256" key="1">
    <source>
        <dbReference type="ARBA" id="ARBA00004229"/>
    </source>
</evidence>
<evidence type="ECO:0000256" key="5">
    <source>
        <dbReference type="ARBA" id="ARBA00022640"/>
    </source>
</evidence>
<keyword evidence="4" id="KW-0150">Chloroplast</keyword>
<keyword evidence="5" id="KW-0934">Plastid</keyword>
<evidence type="ECO:0000313" key="7">
    <source>
        <dbReference type="Proteomes" id="UP000015105"/>
    </source>
</evidence>
<comment type="similarity">
    <text evidence="2">Belongs to the ycf72 family.</text>
</comment>
<organism evidence="6 7">
    <name type="scientific">Aegilops tauschii subsp. strangulata</name>
    <name type="common">Goatgrass</name>
    <dbReference type="NCBI Taxonomy" id="200361"/>
    <lineage>
        <taxon>Eukaryota</taxon>
        <taxon>Viridiplantae</taxon>
        <taxon>Streptophyta</taxon>
        <taxon>Embryophyta</taxon>
        <taxon>Tracheophyta</taxon>
        <taxon>Spermatophyta</taxon>
        <taxon>Magnoliopsida</taxon>
        <taxon>Liliopsida</taxon>
        <taxon>Poales</taxon>
        <taxon>Poaceae</taxon>
        <taxon>BOP clade</taxon>
        <taxon>Pooideae</taxon>
        <taxon>Triticodae</taxon>
        <taxon>Triticeae</taxon>
        <taxon>Triticinae</taxon>
        <taxon>Aegilops</taxon>
    </lineage>
</organism>
<evidence type="ECO:0000256" key="3">
    <source>
        <dbReference type="ARBA" id="ARBA00021519"/>
    </source>
</evidence>
<reference evidence="6" key="5">
    <citation type="journal article" date="2021" name="G3 (Bethesda)">
        <title>Aegilops tauschii genome assembly Aet v5.0 features greater sequence contiguity and improved annotation.</title>
        <authorList>
            <person name="Wang L."/>
            <person name="Zhu T."/>
            <person name="Rodriguez J.C."/>
            <person name="Deal K.R."/>
            <person name="Dubcovsky J."/>
            <person name="McGuire P.E."/>
            <person name="Lux T."/>
            <person name="Spannagl M."/>
            <person name="Mayer K.F.X."/>
            <person name="Baldrich P."/>
            <person name="Meyers B.C."/>
            <person name="Huo N."/>
            <person name="Gu Y.Q."/>
            <person name="Zhou H."/>
            <person name="Devos K.M."/>
            <person name="Bennetzen J.L."/>
            <person name="Unver T."/>
            <person name="Budak H."/>
            <person name="Gulick P.J."/>
            <person name="Galiba G."/>
            <person name="Kalapos B."/>
            <person name="Nelson D.R."/>
            <person name="Li P."/>
            <person name="You F.M."/>
            <person name="Luo M.C."/>
            <person name="Dvorak J."/>
        </authorList>
    </citation>
    <scope>NUCLEOTIDE SEQUENCE [LARGE SCALE GENOMIC DNA]</scope>
    <source>
        <strain evidence="6">cv. AL8/78</strain>
    </source>
</reference>
<evidence type="ECO:0000313" key="6">
    <source>
        <dbReference type="EnsemblPlants" id="AET6Gv20504700.2"/>
    </source>
</evidence>
<dbReference type="PANTHER" id="PTHR37377">
    <property type="entry name" value="RIBULOSE BISPHOSPHATE CARBOXYLASE LARGE CHAIN"/>
    <property type="match status" value="1"/>
</dbReference>
<proteinExistence type="inferred from homology"/>
<dbReference type="EnsemblPlants" id="AET6Gv20504700.2">
    <property type="protein sequence ID" value="AET6Gv20504700.2"/>
    <property type="gene ID" value="AET6Gv20504700"/>
</dbReference>
<name>A0A453NVS9_AEGTS</name>
<comment type="subcellular location">
    <subcellularLocation>
        <location evidence="1">Plastid</location>
        <location evidence="1">Chloroplast</location>
    </subcellularLocation>
</comment>
<dbReference type="InterPro" id="IPR038860">
    <property type="entry name" value="YCF72"/>
</dbReference>
<dbReference type="PANTHER" id="PTHR37377:SF2">
    <property type="entry name" value="SMALL RIBOSOMAL SUBUNIT PROTEIN US2C"/>
    <property type="match status" value="1"/>
</dbReference>
<dbReference type="GO" id="GO:0009507">
    <property type="term" value="C:chloroplast"/>
    <property type="evidence" value="ECO:0007669"/>
    <property type="project" value="UniProtKB-SubCell"/>
</dbReference>
<keyword evidence="7" id="KW-1185">Reference proteome</keyword>
<protein>
    <recommendedName>
        <fullName evidence="3">Uncharacterized protein ycf72</fullName>
    </recommendedName>
</protein>
<evidence type="ECO:0000256" key="2">
    <source>
        <dbReference type="ARBA" id="ARBA00009599"/>
    </source>
</evidence>
<dbReference type="Gramene" id="AET6Gv20504700.2">
    <property type="protein sequence ID" value="AET6Gv20504700.2"/>
    <property type="gene ID" value="AET6Gv20504700"/>
</dbReference>
<dbReference type="Proteomes" id="UP000015105">
    <property type="component" value="Chromosome 6D"/>
</dbReference>
<reference evidence="6" key="3">
    <citation type="journal article" date="2017" name="Nature">
        <title>Genome sequence of the progenitor of the wheat D genome Aegilops tauschii.</title>
        <authorList>
            <person name="Luo M.C."/>
            <person name="Gu Y.Q."/>
            <person name="Puiu D."/>
            <person name="Wang H."/>
            <person name="Twardziok S.O."/>
            <person name="Deal K.R."/>
            <person name="Huo N."/>
            <person name="Zhu T."/>
            <person name="Wang L."/>
            <person name="Wang Y."/>
            <person name="McGuire P.E."/>
            <person name="Liu S."/>
            <person name="Long H."/>
            <person name="Ramasamy R.K."/>
            <person name="Rodriguez J.C."/>
            <person name="Van S.L."/>
            <person name="Yuan L."/>
            <person name="Wang Z."/>
            <person name="Xia Z."/>
            <person name="Xiao L."/>
            <person name="Anderson O.D."/>
            <person name="Ouyang S."/>
            <person name="Liang Y."/>
            <person name="Zimin A.V."/>
            <person name="Pertea G."/>
            <person name="Qi P."/>
            <person name="Bennetzen J.L."/>
            <person name="Dai X."/>
            <person name="Dawson M.W."/>
            <person name="Muller H.G."/>
            <person name="Kugler K."/>
            <person name="Rivarola-Duarte L."/>
            <person name="Spannagl M."/>
            <person name="Mayer K.F.X."/>
            <person name="Lu F.H."/>
            <person name="Bevan M.W."/>
            <person name="Leroy P."/>
            <person name="Li P."/>
            <person name="You F.M."/>
            <person name="Sun Q."/>
            <person name="Liu Z."/>
            <person name="Lyons E."/>
            <person name="Wicker T."/>
            <person name="Salzberg S.L."/>
            <person name="Devos K.M."/>
            <person name="Dvorak J."/>
        </authorList>
    </citation>
    <scope>NUCLEOTIDE SEQUENCE [LARGE SCALE GENOMIC DNA]</scope>
    <source>
        <strain evidence="6">cv. AL8/78</strain>
    </source>
</reference>
<reference evidence="7" key="2">
    <citation type="journal article" date="2017" name="Nat. Plants">
        <title>The Aegilops tauschii genome reveals multiple impacts of transposons.</title>
        <authorList>
            <person name="Zhao G."/>
            <person name="Zou C."/>
            <person name="Li K."/>
            <person name="Wang K."/>
            <person name="Li T."/>
            <person name="Gao L."/>
            <person name="Zhang X."/>
            <person name="Wang H."/>
            <person name="Yang Z."/>
            <person name="Liu X."/>
            <person name="Jiang W."/>
            <person name="Mao L."/>
            <person name="Kong X."/>
            <person name="Jiao Y."/>
            <person name="Jia J."/>
        </authorList>
    </citation>
    <scope>NUCLEOTIDE SEQUENCE [LARGE SCALE GENOMIC DNA]</scope>
    <source>
        <strain evidence="7">cv. AL8/78</strain>
    </source>
</reference>
<reference evidence="6" key="4">
    <citation type="submission" date="2019-03" db="UniProtKB">
        <authorList>
            <consortium name="EnsemblPlants"/>
        </authorList>
    </citation>
    <scope>IDENTIFICATION</scope>
</reference>
<sequence length="112" mass="12472">NKRPLRGVYLANTWIRLYPNFFGSPQHYPLVRLLLSSFGILNGPPQMVILKWPIYPFAISFATAPATLANSPPLPRVISMLCMAVPKGISVEVDSSFLSKNPFPNCTSFFQS</sequence>
<dbReference type="STRING" id="200361.A0A453NVS9"/>
<accession>A0A453NVS9</accession>